<name>A0AAV3YGM0_9GAST</name>
<accession>A0AAV3YGM0</accession>
<reference evidence="1 2" key="1">
    <citation type="journal article" date="2021" name="Elife">
        <title>Chloroplast acquisition without the gene transfer in kleptoplastic sea slugs, Plakobranchus ocellatus.</title>
        <authorList>
            <person name="Maeda T."/>
            <person name="Takahashi S."/>
            <person name="Yoshida T."/>
            <person name="Shimamura S."/>
            <person name="Takaki Y."/>
            <person name="Nagai Y."/>
            <person name="Toyoda A."/>
            <person name="Suzuki Y."/>
            <person name="Arimoto A."/>
            <person name="Ishii H."/>
            <person name="Satoh N."/>
            <person name="Nishiyama T."/>
            <person name="Hasebe M."/>
            <person name="Maruyama T."/>
            <person name="Minagawa J."/>
            <person name="Obokata J."/>
            <person name="Shigenobu S."/>
        </authorList>
    </citation>
    <scope>NUCLEOTIDE SEQUENCE [LARGE SCALE GENOMIC DNA]</scope>
</reference>
<evidence type="ECO:0000313" key="2">
    <source>
        <dbReference type="Proteomes" id="UP000735302"/>
    </source>
</evidence>
<sequence length="117" mass="13437">MNTGRKEANAFNKHFSKVNTVPRNPVADPRMRRLRKALEQRPTASNRTFEAEFTVTKLDIALRKGKPGRAPGLNGVKQEMLFQLGPKAKCILLNLFNRTWKVENCHAPGARRFWYQS</sequence>
<proteinExistence type="predicted"/>
<dbReference type="AlphaFoldDB" id="A0AAV3YGM0"/>
<gene>
    <name evidence="1" type="ORF">PoB_000882600</name>
</gene>
<protein>
    <submittedName>
        <fullName evidence="1">Enoyl coa hydratase 1, peroxisomal</fullName>
    </submittedName>
</protein>
<evidence type="ECO:0000313" key="1">
    <source>
        <dbReference type="EMBL" id="GFN82320.1"/>
    </source>
</evidence>
<dbReference type="Proteomes" id="UP000735302">
    <property type="component" value="Unassembled WGS sequence"/>
</dbReference>
<dbReference type="EMBL" id="BLXT01000977">
    <property type="protein sequence ID" value="GFN82320.1"/>
    <property type="molecule type" value="Genomic_DNA"/>
</dbReference>
<comment type="caution">
    <text evidence="1">The sequence shown here is derived from an EMBL/GenBank/DDBJ whole genome shotgun (WGS) entry which is preliminary data.</text>
</comment>
<organism evidence="1 2">
    <name type="scientific">Plakobranchus ocellatus</name>
    <dbReference type="NCBI Taxonomy" id="259542"/>
    <lineage>
        <taxon>Eukaryota</taxon>
        <taxon>Metazoa</taxon>
        <taxon>Spiralia</taxon>
        <taxon>Lophotrochozoa</taxon>
        <taxon>Mollusca</taxon>
        <taxon>Gastropoda</taxon>
        <taxon>Heterobranchia</taxon>
        <taxon>Euthyneura</taxon>
        <taxon>Panpulmonata</taxon>
        <taxon>Sacoglossa</taxon>
        <taxon>Placobranchoidea</taxon>
        <taxon>Plakobranchidae</taxon>
        <taxon>Plakobranchus</taxon>
    </lineage>
</organism>
<keyword evidence="2" id="KW-1185">Reference proteome</keyword>